<gene>
    <name evidence="3" type="ORF">CRI88_12585</name>
</gene>
<dbReference type="EMBL" id="PDFK01000003">
    <property type="protein sequence ID" value="PKU51535.1"/>
    <property type="molecule type" value="Genomic_DNA"/>
</dbReference>
<evidence type="ECO:0000259" key="1">
    <source>
        <dbReference type="Pfam" id="PF01978"/>
    </source>
</evidence>
<dbReference type="PANTHER" id="PTHR34293">
    <property type="entry name" value="HTH-TYPE TRANSCRIPTIONAL REGULATOR TRMBL2"/>
    <property type="match status" value="1"/>
</dbReference>
<dbReference type="AlphaFoldDB" id="A0A2I0UZS4"/>
<dbReference type="SUPFAM" id="SSF46785">
    <property type="entry name" value="Winged helix' DNA-binding domain"/>
    <property type="match status" value="1"/>
</dbReference>
<protein>
    <submittedName>
        <fullName evidence="3">TrmB family transcriptional regulator</fullName>
    </submittedName>
</protein>
<dbReference type="InterPro" id="IPR051797">
    <property type="entry name" value="TrmB-like"/>
</dbReference>
<dbReference type="Pfam" id="PF01978">
    <property type="entry name" value="TrmB"/>
    <property type="match status" value="1"/>
</dbReference>
<name>A0A2I0UZS4_9BACI</name>
<proteinExistence type="predicted"/>
<dbReference type="CDD" id="cd09124">
    <property type="entry name" value="PLDc_like_TrmB_middle"/>
    <property type="match status" value="1"/>
</dbReference>
<evidence type="ECO:0000313" key="4">
    <source>
        <dbReference type="Proteomes" id="UP000234956"/>
    </source>
</evidence>
<dbReference type="InterPro" id="IPR036390">
    <property type="entry name" value="WH_DNA-bd_sf"/>
</dbReference>
<dbReference type="InterPro" id="IPR036388">
    <property type="entry name" value="WH-like_DNA-bd_sf"/>
</dbReference>
<dbReference type="Proteomes" id="UP000234956">
    <property type="component" value="Unassembled WGS sequence"/>
</dbReference>
<comment type="caution">
    <text evidence="3">The sequence shown here is derived from an EMBL/GenBank/DDBJ whole genome shotgun (WGS) entry which is preliminary data.</text>
</comment>
<sequence>MEELIAQLKDMGFTEYEAKAYTALVQQSHVSAYQVSKNSGIPRARIYDILNVLVEKGIVLKEETAEQTTYAAMPVSVFLQQMQQRWQSNFTSMSAKLEKLEEKVQEVEPKVVMLKGKEAIINYCQSLLKKAKKKVILSMWEDMYDTLRGDIQEVAQHVPIHGITLYVGEQLESIDQHRATHYTKKTSTPHWFILSVDGQEMIYGHSPSTQEMAFITNDPVHIYLLEDYVWHDVLINRLVKRDDQELEDWIAKERKAFFLE</sequence>
<reference evidence="3 4" key="1">
    <citation type="submission" date="2017-10" db="EMBL/GenBank/DDBJ databases">
        <title>Draft genome of Lysinibacillus fusiformis strain Juneja, a laboratory-derived pathogen of Drosophila melanogaster.</title>
        <authorList>
            <person name="Smith B.R."/>
            <person name="Unckless R.L."/>
        </authorList>
    </citation>
    <scope>NUCLEOTIDE SEQUENCE [LARGE SCALE GENOMIC DNA]</scope>
    <source>
        <strain evidence="3 4">Juneja</strain>
    </source>
</reference>
<accession>A0A2I0UZS4</accession>
<dbReference type="RefSeq" id="WP_036117590.1">
    <property type="nucleotide sequence ID" value="NZ_PDFK01000003.1"/>
</dbReference>
<feature type="domain" description="Transcription regulator TrmB C-terminal" evidence="2">
    <location>
        <begin position="111"/>
        <end position="228"/>
    </location>
</feature>
<evidence type="ECO:0000259" key="2">
    <source>
        <dbReference type="Pfam" id="PF11495"/>
    </source>
</evidence>
<evidence type="ECO:0000313" key="3">
    <source>
        <dbReference type="EMBL" id="PKU51535.1"/>
    </source>
</evidence>
<dbReference type="InterPro" id="IPR002831">
    <property type="entry name" value="Tscrpt_reg_TrmB_N"/>
</dbReference>
<dbReference type="PANTHER" id="PTHR34293:SF1">
    <property type="entry name" value="HTH-TYPE TRANSCRIPTIONAL REGULATOR TRMBL2"/>
    <property type="match status" value="1"/>
</dbReference>
<organism evidence="3 4">
    <name type="scientific">Lysinibacillus fusiformis</name>
    <dbReference type="NCBI Taxonomy" id="28031"/>
    <lineage>
        <taxon>Bacteria</taxon>
        <taxon>Bacillati</taxon>
        <taxon>Bacillota</taxon>
        <taxon>Bacilli</taxon>
        <taxon>Bacillales</taxon>
        <taxon>Bacillaceae</taxon>
        <taxon>Lysinibacillus</taxon>
    </lineage>
</organism>
<feature type="domain" description="Transcription regulator TrmB N-terminal" evidence="1">
    <location>
        <begin position="8"/>
        <end position="75"/>
    </location>
</feature>
<dbReference type="Gene3D" id="1.10.10.10">
    <property type="entry name" value="Winged helix-like DNA-binding domain superfamily/Winged helix DNA-binding domain"/>
    <property type="match status" value="1"/>
</dbReference>
<dbReference type="Pfam" id="PF11495">
    <property type="entry name" value="Regulator_TrmB"/>
    <property type="match status" value="1"/>
</dbReference>
<dbReference type="InterPro" id="IPR021586">
    <property type="entry name" value="Tscrpt_reg_TrmB_C"/>
</dbReference>